<feature type="transmembrane region" description="Helical" evidence="2">
    <location>
        <begin position="12"/>
        <end position="35"/>
    </location>
</feature>
<dbReference type="Proteomes" id="UP000464751">
    <property type="component" value="Chromosome"/>
</dbReference>
<sequence>MNLVALLTTTRIGQAILWVAGLVLAAWAIVAKLLAAGRAQERTRQTEQSLENLRDRQETNHEVDGLGDTALRGRLGRWVRKADRQ</sequence>
<keyword evidence="2" id="KW-0472">Membrane</keyword>
<evidence type="ECO:0000313" key="4">
    <source>
        <dbReference type="Proteomes" id="UP000464751"/>
    </source>
</evidence>
<evidence type="ECO:0000256" key="1">
    <source>
        <dbReference type="SAM" id="MobiDB-lite"/>
    </source>
</evidence>
<dbReference type="EMBL" id="CP048630">
    <property type="protein sequence ID" value="QIB34763.1"/>
    <property type="molecule type" value="Genomic_DNA"/>
</dbReference>
<organism evidence="3 4">
    <name type="scientific">Ancylobacter pratisalsi</name>
    <dbReference type="NCBI Taxonomy" id="1745854"/>
    <lineage>
        <taxon>Bacteria</taxon>
        <taxon>Pseudomonadati</taxon>
        <taxon>Pseudomonadota</taxon>
        <taxon>Alphaproteobacteria</taxon>
        <taxon>Hyphomicrobiales</taxon>
        <taxon>Xanthobacteraceae</taxon>
        <taxon>Ancylobacter</taxon>
    </lineage>
</organism>
<proteinExistence type="predicted"/>
<evidence type="ECO:0008006" key="5">
    <source>
        <dbReference type="Google" id="ProtNLM"/>
    </source>
</evidence>
<feature type="compositionally biased region" description="Basic and acidic residues" evidence="1">
    <location>
        <begin position="52"/>
        <end position="62"/>
    </location>
</feature>
<dbReference type="AlphaFoldDB" id="A0A6P1YRT1"/>
<keyword evidence="4" id="KW-1185">Reference proteome</keyword>
<name>A0A6P1YRT1_9HYPH</name>
<evidence type="ECO:0000256" key="2">
    <source>
        <dbReference type="SAM" id="Phobius"/>
    </source>
</evidence>
<reference evidence="3 4" key="1">
    <citation type="submission" date="2020-02" db="EMBL/GenBank/DDBJ databases">
        <authorList>
            <person name="Li G."/>
        </authorList>
    </citation>
    <scope>NUCLEOTIDE SEQUENCE [LARGE SCALE GENOMIC DNA]</scope>
    <source>
        <strain evidence="3 4">DSM 102029</strain>
    </source>
</reference>
<evidence type="ECO:0000313" key="3">
    <source>
        <dbReference type="EMBL" id="QIB34763.1"/>
    </source>
</evidence>
<gene>
    <name evidence="3" type="ORF">G3A50_14390</name>
</gene>
<dbReference type="KEGG" id="apra:G3A50_14390"/>
<keyword evidence="2" id="KW-0812">Transmembrane</keyword>
<keyword evidence="2" id="KW-1133">Transmembrane helix</keyword>
<feature type="region of interest" description="Disordered" evidence="1">
    <location>
        <begin position="42"/>
        <end position="62"/>
    </location>
</feature>
<accession>A0A6P1YRT1</accession>
<protein>
    <recommendedName>
        <fullName evidence="5">ABC transporter permease</fullName>
    </recommendedName>
</protein>
<dbReference type="RefSeq" id="WP_163075908.1">
    <property type="nucleotide sequence ID" value="NZ_CP048630.1"/>
</dbReference>